<name>A0A1T4PVG4_9FIRM</name>
<dbReference type="Pfam" id="PF02311">
    <property type="entry name" value="AraC_binding"/>
    <property type="match status" value="1"/>
</dbReference>
<dbReference type="RefSeq" id="WP_078787941.1">
    <property type="nucleotide sequence ID" value="NZ_FNHR01000011.1"/>
</dbReference>
<evidence type="ECO:0000256" key="2">
    <source>
        <dbReference type="ARBA" id="ARBA00023125"/>
    </source>
</evidence>
<keyword evidence="2 5" id="KW-0238">DNA-binding</keyword>
<proteinExistence type="predicted"/>
<dbReference type="PRINTS" id="PR00032">
    <property type="entry name" value="HTHARAC"/>
</dbReference>
<dbReference type="InterPro" id="IPR003313">
    <property type="entry name" value="AraC-bd"/>
</dbReference>
<protein>
    <submittedName>
        <fullName evidence="5">AraC-type DNA-binding protein</fullName>
    </submittedName>
</protein>
<dbReference type="Gene3D" id="2.60.120.10">
    <property type="entry name" value="Jelly Rolls"/>
    <property type="match status" value="1"/>
</dbReference>
<dbReference type="InterPro" id="IPR009057">
    <property type="entry name" value="Homeodomain-like_sf"/>
</dbReference>
<dbReference type="GO" id="GO:0003700">
    <property type="term" value="F:DNA-binding transcription factor activity"/>
    <property type="evidence" value="ECO:0007669"/>
    <property type="project" value="InterPro"/>
</dbReference>
<keyword evidence="1" id="KW-0805">Transcription regulation</keyword>
<dbReference type="InterPro" id="IPR018060">
    <property type="entry name" value="HTH_AraC"/>
</dbReference>
<dbReference type="EMBL" id="FUXA01000014">
    <property type="protein sequence ID" value="SJZ95267.1"/>
    <property type="molecule type" value="Genomic_DNA"/>
</dbReference>
<keyword evidence="3" id="KW-0804">Transcription</keyword>
<dbReference type="GO" id="GO:0043565">
    <property type="term" value="F:sequence-specific DNA binding"/>
    <property type="evidence" value="ECO:0007669"/>
    <property type="project" value="InterPro"/>
</dbReference>
<evidence type="ECO:0000256" key="1">
    <source>
        <dbReference type="ARBA" id="ARBA00023015"/>
    </source>
</evidence>
<dbReference type="PANTHER" id="PTHR43280:SF2">
    <property type="entry name" value="HTH-TYPE TRANSCRIPTIONAL REGULATOR EXSA"/>
    <property type="match status" value="1"/>
</dbReference>
<sequence>MRMDLKENIPHGTKEYPYTQYYLINTPRPHHIPVHWHEEFEIIYITKGNIILSINDISYTGKTGDIFIVNPADLHFMEANDTTPTYYTVLFPLEFISFRTDDNLEENLLKPLRLGNIKYKNHIEDKKLTEELKEILDKLTSLDHTIAKDHFKCRILLLTFFQLLYEYEHPIYNISNLADTERQREIIDFIQGNFQNDLSLSKLAEHFHTSEKYFSRYFKEHFRINFSVYLMHQRLTNAKKLLEQSDLSITDIALNSGFQNISYFIRSFHNNYGMSPLQYRKQSK</sequence>
<dbReference type="AlphaFoldDB" id="A0A1T4PVG4"/>
<evidence type="ECO:0000313" key="6">
    <source>
        <dbReference type="Proteomes" id="UP000189857"/>
    </source>
</evidence>
<dbReference type="OrthoDB" id="9782164at2"/>
<evidence type="ECO:0000259" key="4">
    <source>
        <dbReference type="PROSITE" id="PS01124"/>
    </source>
</evidence>
<dbReference type="PROSITE" id="PS01124">
    <property type="entry name" value="HTH_ARAC_FAMILY_2"/>
    <property type="match status" value="1"/>
</dbReference>
<keyword evidence="6" id="KW-1185">Reference proteome</keyword>
<dbReference type="SUPFAM" id="SSF46689">
    <property type="entry name" value="Homeodomain-like"/>
    <property type="match status" value="2"/>
</dbReference>
<dbReference type="InterPro" id="IPR014710">
    <property type="entry name" value="RmlC-like_jellyroll"/>
</dbReference>
<feature type="domain" description="HTH araC/xylS-type" evidence="4">
    <location>
        <begin position="184"/>
        <end position="282"/>
    </location>
</feature>
<evidence type="ECO:0000313" key="5">
    <source>
        <dbReference type="EMBL" id="SJZ95267.1"/>
    </source>
</evidence>
<dbReference type="InterPro" id="IPR037923">
    <property type="entry name" value="HTH-like"/>
</dbReference>
<accession>A0A1T4PVG4</accession>
<dbReference type="InterPro" id="IPR020449">
    <property type="entry name" value="Tscrpt_reg_AraC-type_HTH"/>
</dbReference>
<dbReference type="Proteomes" id="UP000189857">
    <property type="component" value="Unassembled WGS sequence"/>
</dbReference>
<dbReference type="PANTHER" id="PTHR43280">
    <property type="entry name" value="ARAC-FAMILY TRANSCRIPTIONAL REGULATOR"/>
    <property type="match status" value="1"/>
</dbReference>
<reference evidence="5 6" key="1">
    <citation type="submission" date="2017-02" db="EMBL/GenBank/DDBJ databases">
        <authorList>
            <person name="Peterson S.W."/>
        </authorList>
    </citation>
    <scope>NUCLEOTIDE SEQUENCE [LARGE SCALE GENOMIC DNA]</scope>
    <source>
        <strain evidence="5 6">ATCC 17233</strain>
    </source>
</reference>
<dbReference type="SMART" id="SM00342">
    <property type="entry name" value="HTH_ARAC"/>
    <property type="match status" value="1"/>
</dbReference>
<gene>
    <name evidence="5" type="ORF">SAMN02745110_02142</name>
</gene>
<dbReference type="SUPFAM" id="SSF51215">
    <property type="entry name" value="Regulatory protein AraC"/>
    <property type="match status" value="1"/>
</dbReference>
<evidence type="ECO:0000256" key="3">
    <source>
        <dbReference type="ARBA" id="ARBA00023163"/>
    </source>
</evidence>
<dbReference type="Pfam" id="PF12833">
    <property type="entry name" value="HTH_18"/>
    <property type="match status" value="1"/>
</dbReference>
<organism evidence="5 6">
    <name type="scientific">Eubacterium ruminantium</name>
    <dbReference type="NCBI Taxonomy" id="42322"/>
    <lineage>
        <taxon>Bacteria</taxon>
        <taxon>Bacillati</taxon>
        <taxon>Bacillota</taxon>
        <taxon>Clostridia</taxon>
        <taxon>Eubacteriales</taxon>
        <taxon>Eubacteriaceae</taxon>
        <taxon>Eubacterium</taxon>
    </lineage>
</organism>
<dbReference type="Gene3D" id="1.10.10.60">
    <property type="entry name" value="Homeodomain-like"/>
    <property type="match status" value="2"/>
</dbReference>